<proteinExistence type="predicted"/>
<gene>
    <name evidence="2" type="ordered locus">Npun_R3188</name>
</gene>
<reference evidence="2 3" key="2">
    <citation type="journal article" date="2013" name="Plant Physiol.">
        <title>A Nostoc punctiforme Sugar Transporter Necessary to Establish a Cyanobacterium-Plant Symbiosis.</title>
        <authorList>
            <person name="Ekman M."/>
            <person name="Picossi S."/>
            <person name="Campbell E.L."/>
            <person name="Meeks J.C."/>
            <person name="Flores E."/>
        </authorList>
    </citation>
    <scope>NUCLEOTIDE SEQUENCE [LARGE SCALE GENOMIC DNA]</scope>
    <source>
        <strain evidence="3">ATCC 29133 / PCC 73102</strain>
    </source>
</reference>
<sequence length="123" mass="13872">MAVTNKFKYAEFIRLLVQIPQEIALLNINLSFYIWLKQRYKVIGVLLLAMSITACNNSATSQLASANRLTLANFSDTSNPSSPPTSSTQNPVKNQSQEQQAVQLIHDYYDAIPRQDYKQAYLA</sequence>
<feature type="region of interest" description="Disordered" evidence="1">
    <location>
        <begin position="74"/>
        <end position="99"/>
    </location>
</feature>
<name>B2IYR1_NOSP7</name>
<dbReference type="AlphaFoldDB" id="B2IYR1"/>
<dbReference type="RefSeq" id="WP_012409624.1">
    <property type="nucleotide sequence ID" value="NC_010628.1"/>
</dbReference>
<dbReference type="eggNOG" id="ENOG5032BFN">
    <property type="taxonomic scope" value="Bacteria"/>
</dbReference>
<evidence type="ECO:0000313" key="2">
    <source>
        <dbReference type="EMBL" id="ACC81644.1"/>
    </source>
</evidence>
<keyword evidence="3" id="KW-1185">Reference proteome</keyword>
<evidence type="ECO:0000313" key="3">
    <source>
        <dbReference type="Proteomes" id="UP000001191"/>
    </source>
</evidence>
<organism evidence="2 3">
    <name type="scientific">Nostoc punctiforme (strain ATCC 29133 / PCC 73102)</name>
    <dbReference type="NCBI Taxonomy" id="63737"/>
    <lineage>
        <taxon>Bacteria</taxon>
        <taxon>Bacillati</taxon>
        <taxon>Cyanobacteriota</taxon>
        <taxon>Cyanophyceae</taxon>
        <taxon>Nostocales</taxon>
        <taxon>Nostocaceae</taxon>
        <taxon>Nostoc</taxon>
    </lineage>
</organism>
<reference evidence="3" key="1">
    <citation type="submission" date="2008-04" db="EMBL/GenBank/DDBJ databases">
        <title>Complete sequence of chromosome of Nostoc punctiforme ATCC 29133.</title>
        <authorList>
            <consortium name="US DOE Joint Genome Institute"/>
            <person name="Copeland A."/>
            <person name="Lucas S."/>
            <person name="Lapidus A."/>
            <person name="Glavina del Rio T."/>
            <person name="Dalin E."/>
            <person name="Tice H."/>
            <person name="Pitluck S."/>
            <person name="Chain P."/>
            <person name="Malfatti S."/>
            <person name="Shin M."/>
            <person name="Vergez L."/>
            <person name="Schmutz J."/>
            <person name="Larimer F."/>
            <person name="Land M."/>
            <person name="Hauser L."/>
            <person name="Kyrpides N."/>
            <person name="Kim E."/>
            <person name="Meeks J.C."/>
            <person name="Elhai J."/>
            <person name="Campbell E.L."/>
            <person name="Thiel T."/>
            <person name="Longmire J."/>
            <person name="Potts M."/>
            <person name="Atlas R."/>
        </authorList>
    </citation>
    <scope>NUCLEOTIDE SEQUENCE [LARGE SCALE GENOMIC DNA]</scope>
    <source>
        <strain evidence="3">ATCC 29133 / PCC 73102</strain>
    </source>
</reference>
<evidence type="ECO:0000256" key="1">
    <source>
        <dbReference type="SAM" id="MobiDB-lite"/>
    </source>
</evidence>
<dbReference type="EnsemblBacteria" id="ACC81644">
    <property type="protein sequence ID" value="ACC81644"/>
    <property type="gene ID" value="Npun_R3188"/>
</dbReference>
<dbReference type="HOGENOM" id="CLU_2012914_0_0_3"/>
<feature type="compositionally biased region" description="Low complexity" evidence="1">
    <location>
        <begin position="75"/>
        <end position="88"/>
    </location>
</feature>
<dbReference type="EMBL" id="CP001037">
    <property type="protein sequence ID" value="ACC81644.1"/>
    <property type="molecule type" value="Genomic_DNA"/>
</dbReference>
<accession>B2IYR1</accession>
<feature type="compositionally biased region" description="Polar residues" evidence="1">
    <location>
        <begin position="89"/>
        <end position="99"/>
    </location>
</feature>
<protein>
    <submittedName>
        <fullName evidence="2">Uncharacterized protein</fullName>
    </submittedName>
</protein>
<dbReference type="Proteomes" id="UP000001191">
    <property type="component" value="Chromosome"/>
</dbReference>
<dbReference type="KEGG" id="npu:Npun_R3188"/>
<dbReference type="OrthoDB" id="485556at2"/>